<evidence type="ECO:0000256" key="1">
    <source>
        <dbReference type="SAM" id="MobiDB-lite"/>
    </source>
</evidence>
<feature type="compositionally biased region" description="Basic residues" evidence="1">
    <location>
        <begin position="46"/>
        <end position="58"/>
    </location>
</feature>
<protein>
    <submittedName>
        <fullName evidence="2">Protein of unassigned function</fullName>
    </submittedName>
</protein>
<evidence type="ECO:0000313" key="2">
    <source>
        <dbReference type="EMBL" id="AIQ92509.1"/>
    </source>
</evidence>
<evidence type="ECO:0000313" key="3">
    <source>
        <dbReference type="Proteomes" id="UP000029492"/>
    </source>
</evidence>
<dbReference type="HOGENOM" id="CLU_2974296_0_0_5"/>
<proteinExistence type="predicted"/>
<dbReference type="EMBL" id="CP003811">
    <property type="protein sequence ID" value="AIQ92509.1"/>
    <property type="molecule type" value="Genomic_DNA"/>
</dbReference>
<organism evidence="2 3">
    <name type="scientific">Methylobacterium oryzae CBMB20</name>
    <dbReference type="NCBI Taxonomy" id="693986"/>
    <lineage>
        <taxon>Bacteria</taxon>
        <taxon>Pseudomonadati</taxon>
        <taxon>Pseudomonadota</taxon>
        <taxon>Alphaproteobacteria</taxon>
        <taxon>Hyphomicrobiales</taxon>
        <taxon>Methylobacteriaceae</taxon>
        <taxon>Methylobacterium</taxon>
    </lineage>
</organism>
<dbReference type="AlphaFoldDB" id="A0A089QD53"/>
<keyword evidence="3" id="KW-1185">Reference proteome</keyword>
<reference evidence="2 3" key="1">
    <citation type="journal article" date="2014" name="PLoS ONE">
        <title>Genome Information of Methylobacterium oryzae, a Plant-Probiotic Methylotroph in the Phyllosphere.</title>
        <authorList>
            <person name="Kwak M.J."/>
            <person name="Jeong H."/>
            <person name="Madhaiyan M."/>
            <person name="Lee Y."/>
            <person name="Sa T.M."/>
            <person name="Oh T.K."/>
            <person name="Kim J.F."/>
        </authorList>
    </citation>
    <scope>NUCLEOTIDE SEQUENCE [LARGE SCALE GENOMIC DNA]</scope>
    <source>
        <strain evidence="2 3">CBMB20</strain>
    </source>
</reference>
<gene>
    <name evidence="2" type="ORF">MOC_4754</name>
</gene>
<name>A0A089QD53_9HYPH</name>
<sequence>MKKREIMPLALGAGVSGAVRRIGGPRMGGCRPPVTGRIGALDHRSRGLGRAHRPVSHR</sequence>
<accession>A0A089QD53</accession>
<dbReference type="Proteomes" id="UP000029492">
    <property type="component" value="Chromosome"/>
</dbReference>
<feature type="region of interest" description="Disordered" evidence="1">
    <location>
        <begin position="23"/>
        <end position="58"/>
    </location>
</feature>
<dbReference type="KEGG" id="mor:MOC_4754"/>